<dbReference type="InterPro" id="IPR050611">
    <property type="entry name" value="ABCF"/>
</dbReference>
<dbReference type="RefSeq" id="WP_095615629.1">
    <property type="nucleotide sequence ID" value="NZ_MVOH01000020.1"/>
</dbReference>
<dbReference type="Pfam" id="PF00005">
    <property type="entry name" value="ABC_tran"/>
    <property type="match status" value="2"/>
</dbReference>
<dbReference type="SMART" id="SM00382">
    <property type="entry name" value="AAA"/>
    <property type="match status" value="2"/>
</dbReference>
<evidence type="ECO:0000259" key="5">
    <source>
        <dbReference type="PROSITE" id="PS50893"/>
    </source>
</evidence>
<dbReference type="PROSITE" id="PS50893">
    <property type="entry name" value="ABC_TRANSPORTER_2"/>
    <property type="match status" value="1"/>
</dbReference>
<evidence type="ECO:0000256" key="2">
    <source>
        <dbReference type="ARBA" id="ARBA00022741"/>
    </source>
</evidence>
<evidence type="ECO:0000313" key="6">
    <source>
        <dbReference type="EMBL" id="PAU66882.1"/>
    </source>
</evidence>
<dbReference type="PANTHER" id="PTHR19211">
    <property type="entry name" value="ATP-BINDING TRANSPORT PROTEIN-RELATED"/>
    <property type="match status" value="1"/>
</dbReference>
<evidence type="ECO:0000256" key="4">
    <source>
        <dbReference type="SAM" id="MobiDB-lite"/>
    </source>
</evidence>
<dbReference type="AlphaFoldDB" id="A0A2A2ED32"/>
<accession>A0A2A2ED32</accession>
<keyword evidence="7" id="KW-1185">Reference proteome</keyword>
<sequence>MATHPTNLIGRHISFSYDGAPNALFDGIDVTLPQGWTAFLGDNGCGKTTLATIILGRLTPTEGTINPSPSTFVDAYCAQECTTEPTNLDAFANDWSPSAIAVRDMLGIGDDWPYRFLTLSGGERKRLQVACAIASNPDVLVLDEPTNHVDADTRAAIASAMRAYDGIGVLVSHDIELIDATCTQCLMFERRHVDGRNRTVLERYAGGYTKASRTREHRANERADELKAAHDAQRSIRQSQDKRRAMMNAASARKHGGWKIDRHDHDARNTHKWNEKQADKASAAAYRALGSRLEAAERAAASIETDAKRYDGEILVDIAPSARRELAHIDAGVIRFGDAAETDDCVAVSELVIDGTHWHTCALDAAQPLGDAGIRVPRLSVGPRDHIGIDGANGTGKSTVVRALLASVADTLPTLTITQIPAPDAHVRLLDELRHLDNGERAHVLSMAAQLNADPDRMTSGERLSPGEAQKLALCLGLLRAPQLIMLDEPTNHLDVHSKQALARFLRGYAGALVIVSHERWFLDEVCGFEDDARTVS</sequence>
<name>A0A2A2ED32_9BIFI</name>
<feature type="domain" description="ABC transporter" evidence="5">
    <location>
        <begin position="8"/>
        <end position="230"/>
    </location>
</feature>
<organism evidence="6 7">
    <name type="scientific">Bifidobacterium criceti</name>
    <dbReference type="NCBI Taxonomy" id="1960969"/>
    <lineage>
        <taxon>Bacteria</taxon>
        <taxon>Bacillati</taxon>
        <taxon>Actinomycetota</taxon>
        <taxon>Actinomycetes</taxon>
        <taxon>Bifidobacteriales</taxon>
        <taxon>Bifidobacteriaceae</taxon>
        <taxon>Bifidobacterium</taxon>
    </lineage>
</organism>
<evidence type="ECO:0000256" key="3">
    <source>
        <dbReference type="ARBA" id="ARBA00022840"/>
    </source>
</evidence>
<dbReference type="InterPro" id="IPR027417">
    <property type="entry name" value="P-loop_NTPase"/>
</dbReference>
<evidence type="ECO:0000256" key="1">
    <source>
        <dbReference type="ARBA" id="ARBA00022737"/>
    </source>
</evidence>
<dbReference type="InterPro" id="IPR003439">
    <property type="entry name" value="ABC_transporter-like_ATP-bd"/>
</dbReference>
<feature type="region of interest" description="Disordered" evidence="4">
    <location>
        <begin position="224"/>
        <end position="243"/>
    </location>
</feature>
<evidence type="ECO:0000313" key="7">
    <source>
        <dbReference type="Proteomes" id="UP000218399"/>
    </source>
</evidence>
<proteinExistence type="predicted"/>
<comment type="caution">
    <text evidence="6">The sequence shown here is derived from an EMBL/GenBank/DDBJ whole genome shotgun (WGS) entry which is preliminary data.</text>
</comment>
<dbReference type="GO" id="GO:0016887">
    <property type="term" value="F:ATP hydrolysis activity"/>
    <property type="evidence" value="ECO:0007669"/>
    <property type="project" value="InterPro"/>
</dbReference>
<dbReference type="Proteomes" id="UP000218399">
    <property type="component" value="Unassembled WGS sequence"/>
</dbReference>
<keyword evidence="3" id="KW-0067">ATP-binding</keyword>
<dbReference type="Gene3D" id="3.40.50.300">
    <property type="entry name" value="P-loop containing nucleotide triphosphate hydrolases"/>
    <property type="match status" value="2"/>
</dbReference>
<dbReference type="CDD" id="cd03221">
    <property type="entry name" value="ABCF_EF-3"/>
    <property type="match status" value="1"/>
</dbReference>
<dbReference type="GO" id="GO:0005524">
    <property type="term" value="F:ATP binding"/>
    <property type="evidence" value="ECO:0007669"/>
    <property type="project" value="UniProtKB-KW"/>
</dbReference>
<dbReference type="PANTHER" id="PTHR19211:SF14">
    <property type="entry name" value="ATP-BINDING CASSETTE SUB-FAMILY F MEMBER 1"/>
    <property type="match status" value="1"/>
</dbReference>
<protein>
    <submittedName>
        <fullName evidence="6">ABC transporter</fullName>
    </submittedName>
</protein>
<dbReference type="SUPFAM" id="SSF52540">
    <property type="entry name" value="P-loop containing nucleoside triphosphate hydrolases"/>
    <property type="match status" value="2"/>
</dbReference>
<dbReference type="OrthoDB" id="3239744at2"/>
<keyword evidence="1" id="KW-0677">Repeat</keyword>
<gene>
    <name evidence="6" type="ORF">B1526_1664</name>
</gene>
<reference evidence="6 7" key="1">
    <citation type="journal article" date="2017" name="ISME J.">
        <title>Unveiling bifidobacterial biogeography across the mammalian branch of the tree of life.</title>
        <authorList>
            <person name="Milani C."/>
            <person name="Mangifesta M."/>
            <person name="Mancabelli L."/>
            <person name="Lugli G.A."/>
            <person name="James K."/>
            <person name="Duranti S."/>
            <person name="Turroni F."/>
            <person name="Ferrario C."/>
            <person name="Ossiprandi M.C."/>
            <person name="van Sinderen D."/>
            <person name="Ventura M."/>
        </authorList>
    </citation>
    <scope>NUCLEOTIDE SEQUENCE [LARGE SCALE GENOMIC DNA]</scope>
    <source>
        <strain evidence="7">Ham19E</strain>
    </source>
</reference>
<dbReference type="InterPro" id="IPR003593">
    <property type="entry name" value="AAA+_ATPase"/>
</dbReference>
<dbReference type="EMBL" id="MVOH01000020">
    <property type="protein sequence ID" value="PAU66882.1"/>
    <property type="molecule type" value="Genomic_DNA"/>
</dbReference>
<keyword evidence="2" id="KW-0547">Nucleotide-binding</keyword>
<dbReference type="InterPro" id="IPR017871">
    <property type="entry name" value="ABC_transporter-like_CS"/>
</dbReference>
<dbReference type="PROSITE" id="PS00211">
    <property type="entry name" value="ABC_TRANSPORTER_1"/>
    <property type="match status" value="1"/>
</dbReference>